<name>A0A8J4RIV2_9ROSI</name>
<dbReference type="AlphaFoldDB" id="A0A8J4RIV2"/>
<proteinExistence type="predicted"/>
<dbReference type="EMBL" id="JRKL02001235">
    <property type="protein sequence ID" value="KAF3965206.1"/>
    <property type="molecule type" value="Genomic_DNA"/>
</dbReference>
<evidence type="ECO:0000313" key="1">
    <source>
        <dbReference type="EMBL" id="KAF3965206.1"/>
    </source>
</evidence>
<comment type="caution">
    <text evidence="1">The sequence shown here is derived from an EMBL/GenBank/DDBJ whole genome shotgun (WGS) entry which is preliminary data.</text>
</comment>
<evidence type="ECO:0000313" key="2">
    <source>
        <dbReference type="Proteomes" id="UP000737018"/>
    </source>
</evidence>
<sequence>MESAVVSVVPKAPIPDQAMELLASNPVVSHPDREGESFSKVDPRTTVEPQQLRYLKIVGSGSNPVMSTQEIKLLTGDDHLASHGHLHRPQWEASNRFSLLSNLDRKGDPWSKEEVEDVFMESHLEVNDGGPSQTGMMFLGVELVDGLQKGRSFCFFHGSKVELTLVFLVVGSKRVVL</sequence>
<organism evidence="1 2">
    <name type="scientific">Castanea mollissima</name>
    <name type="common">Chinese chestnut</name>
    <dbReference type="NCBI Taxonomy" id="60419"/>
    <lineage>
        <taxon>Eukaryota</taxon>
        <taxon>Viridiplantae</taxon>
        <taxon>Streptophyta</taxon>
        <taxon>Embryophyta</taxon>
        <taxon>Tracheophyta</taxon>
        <taxon>Spermatophyta</taxon>
        <taxon>Magnoliopsida</taxon>
        <taxon>eudicotyledons</taxon>
        <taxon>Gunneridae</taxon>
        <taxon>Pentapetalae</taxon>
        <taxon>rosids</taxon>
        <taxon>fabids</taxon>
        <taxon>Fagales</taxon>
        <taxon>Fagaceae</taxon>
        <taxon>Castanea</taxon>
    </lineage>
</organism>
<accession>A0A8J4RIV2</accession>
<keyword evidence="2" id="KW-1185">Reference proteome</keyword>
<dbReference type="OrthoDB" id="10345035at2759"/>
<dbReference type="Proteomes" id="UP000737018">
    <property type="component" value="Unassembled WGS sequence"/>
</dbReference>
<gene>
    <name evidence="1" type="ORF">CMV_010587</name>
</gene>
<reference evidence="1" key="1">
    <citation type="submission" date="2020-03" db="EMBL/GenBank/DDBJ databases">
        <title>Castanea mollissima Vanexum genome sequencing.</title>
        <authorList>
            <person name="Staton M."/>
        </authorList>
    </citation>
    <scope>NUCLEOTIDE SEQUENCE</scope>
    <source>
        <tissue evidence="1">Leaf</tissue>
    </source>
</reference>
<protein>
    <submittedName>
        <fullName evidence="1">Uncharacterized protein</fullName>
    </submittedName>
</protein>